<proteinExistence type="predicted"/>
<dbReference type="GeneID" id="10822180"/>
<dbReference type="EMBL" id="CP002101">
    <property type="protein sequence ID" value="AEH60438.1"/>
    <property type="molecule type" value="Genomic_DNA"/>
</dbReference>
<organism evidence="1 2">
    <name type="scientific">Methanosalsum zhilinae (strain DSM 4017 / NBRC 107636 / OCM 62 / WeN5)</name>
    <name type="common">Methanohalophilus zhilinae</name>
    <dbReference type="NCBI Taxonomy" id="679901"/>
    <lineage>
        <taxon>Archaea</taxon>
        <taxon>Methanobacteriati</taxon>
        <taxon>Methanobacteriota</taxon>
        <taxon>Stenosarchaea group</taxon>
        <taxon>Methanomicrobia</taxon>
        <taxon>Methanosarcinales</taxon>
        <taxon>Methanosarcinaceae</taxon>
        <taxon>Methanosalsum</taxon>
    </lineage>
</organism>
<dbReference type="STRING" id="679901.Mzhil_0571"/>
<accession>F7XQ74</accession>
<dbReference type="AlphaFoldDB" id="F7XQ74"/>
<dbReference type="OrthoDB" id="122904at2157"/>
<sequence length="195" mass="22877">MVNIDNSKLRTRLLKYFSKYNVQSINVHSLASEPSVDECCNDIEEITRYLIVPIETNIKKELAQLFKECENPEIPYFEVVMDIMQFMNDFVGDPHTVEMMFGRINNEVARKKMELDEKKFYPNEEWTAEVADAAIQKLRSSGTERDYELMIDKIVQTLVHSGNKNELKNARMKLNDIIKKHSNHELRQLDEQLFG</sequence>
<evidence type="ECO:0000313" key="2">
    <source>
        <dbReference type="Proteomes" id="UP000006622"/>
    </source>
</evidence>
<evidence type="ECO:0000313" key="1">
    <source>
        <dbReference type="EMBL" id="AEH60438.1"/>
    </source>
</evidence>
<gene>
    <name evidence="1" type="ordered locus">Mzhil_0571</name>
</gene>
<dbReference type="RefSeq" id="WP_013897877.1">
    <property type="nucleotide sequence ID" value="NC_015676.1"/>
</dbReference>
<dbReference type="KEGG" id="mzh:Mzhil_0571"/>
<name>F7XQ74_METZD</name>
<protein>
    <submittedName>
        <fullName evidence="1">Uncharacterized protein</fullName>
    </submittedName>
</protein>
<dbReference type="Proteomes" id="UP000006622">
    <property type="component" value="Chromosome"/>
</dbReference>
<reference evidence="1 2" key="1">
    <citation type="submission" date="2010-07" db="EMBL/GenBank/DDBJ databases">
        <title>The complete genome of Methanosalsum zhilinae DSM 4017.</title>
        <authorList>
            <consortium name="US DOE Joint Genome Institute (JGI-PGF)"/>
            <person name="Lucas S."/>
            <person name="Copeland A."/>
            <person name="Lapidus A."/>
            <person name="Glavina del Rio T."/>
            <person name="Dalin E."/>
            <person name="Tice H."/>
            <person name="Bruce D."/>
            <person name="Goodwin L."/>
            <person name="Pitluck S."/>
            <person name="Kyrpides N."/>
            <person name="Mavromatis K."/>
            <person name="Ovchinnikova G."/>
            <person name="Daligault H."/>
            <person name="Detter J.C."/>
            <person name="Han C."/>
            <person name="Tapia R."/>
            <person name="Larimer F."/>
            <person name="Land M."/>
            <person name="Hauser L."/>
            <person name="Markowitz V."/>
            <person name="Cheng J.-F."/>
            <person name="Hugenholtz P."/>
            <person name="Woyke T."/>
            <person name="Wu D."/>
            <person name="Spring S."/>
            <person name="Schueler E."/>
            <person name="Brambilla E."/>
            <person name="Klenk H.-P."/>
            <person name="Eisen J.A."/>
        </authorList>
    </citation>
    <scope>NUCLEOTIDE SEQUENCE [LARGE SCALE GENOMIC DNA]</scope>
    <source>
        <strain evidence="2">DSM 4017 / NBRC 107636 / OCM 62 / WeN5</strain>
    </source>
</reference>
<dbReference type="HOGENOM" id="CLU_1393604_0_0_2"/>
<keyword evidence="2" id="KW-1185">Reference proteome</keyword>